<dbReference type="Proteomes" id="UP001065373">
    <property type="component" value="Chromosome"/>
</dbReference>
<gene>
    <name evidence="2" type="ORF">N5910_08025</name>
    <name evidence="1" type="ORF">U2150_01325</name>
</gene>
<dbReference type="EMBL" id="JAXUHJ010000003">
    <property type="protein sequence ID" value="MEJ8542135.1"/>
    <property type="molecule type" value="Genomic_DNA"/>
</dbReference>
<evidence type="ECO:0000313" key="1">
    <source>
        <dbReference type="EMBL" id="MEJ8542135.1"/>
    </source>
</evidence>
<evidence type="ECO:0000313" key="3">
    <source>
        <dbReference type="Proteomes" id="UP001369247"/>
    </source>
</evidence>
<reference evidence="1 3" key="2">
    <citation type="submission" date="2023-12" db="EMBL/GenBank/DDBJ databases">
        <title>Phenotypic and Genomic Characterization of Methanothermobacter wolfeii Strain BSEL, a CO2-Capturing Archaeon with Minimal Nutrient Requirements.</title>
        <authorList>
            <person name="Ale Enriquez F."/>
            <person name="Ahring B.K."/>
        </authorList>
    </citation>
    <scope>NUCLEOTIDE SEQUENCE [LARGE SCALE GENOMIC DNA]</scope>
    <source>
        <strain evidence="1 3">BSEL-1</strain>
    </source>
</reference>
<reference evidence="2" key="1">
    <citation type="submission" date="2022-09" db="EMBL/GenBank/DDBJ databases">
        <title>Characterization of three MwoI isoschizomers from sequenced genome and metagenomes.</title>
        <authorList>
            <person name="Fomenkov A."/>
            <person name="Xu S.Y."/>
            <person name="Roberts R.J."/>
        </authorList>
    </citation>
    <scope>NUCLEOTIDE SEQUENCE</scope>
    <source>
        <strain evidence="2">DSM 2970</strain>
    </source>
</reference>
<accession>A0A9E7UMN8</accession>
<dbReference type="GeneID" id="75107191"/>
<dbReference type="GeneID" id="58979218"/>
<dbReference type="RefSeq" id="WP_074359464.1">
    <property type="nucleotide sequence ID" value="NZ_CP104550.1"/>
</dbReference>
<dbReference type="Proteomes" id="UP001369247">
    <property type="component" value="Unassembled WGS sequence"/>
</dbReference>
<organism evidence="2">
    <name type="scientific">Methanothermobacter wolfeii</name>
    <name type="common">Methanobacterium wolfei</name>
    <dbReference type="NCBI Taxonomy" id="145261"/>
    <lineage>
        <taxon>Archaea</taxon>
        <taxon>Methanobacteriati</taxon>
        <taxon>Methanobacteriota</taxon>
        <taxon>Methanomada group</taxon>
        <taxon>Methanobacteria</taxon>
        <taxon>Methanobacteriales</taxon>
        <taxon>Methanobacteriaceae</taxon>
        <taxon>Methanothermobacter</taxon>
    </lineage>
</organism>
<dbReference type="KEGG" id="mwo:MWSIV6_1592"/>
<sequence>MAVAVDDFRVAGVDLAAGEENETGFAVIEGLKLHTSGLFTLDEITDAVMGAGVVAVDAPLSLPWGRCCLERDCGCSRYGHFRRSDMEARRYGGVLPLTWRGMKELTLRGIELRKRLEGEVKVIETHAGTVRRMRNITGELRETFNPGELNRHRMDALIAAAVALFYMRGRYIELGDPDEGTIILPAPEARLKDVIFRDQSTGTK</sequence>
<dbReference type="AlphaFoldDB" id="A0A9E7UMN8"/>
<dbReference type="EMBL" id="CP104550">
    <property type="protein sequence ID" value="UXH31478.1"/>
    <property type="molecule type" value="Genomic_DNA"/>
</dbReference>
<dbReference type="PIRSF" id="PIRSF024051">
    <property type="entry name" value="DUF429"/>
    <property type="match status" value="1"/>
</dbReference>
<dbReference type="InterPro" id="IPR018036">
    <property type="entry name" value="DUF429_subgr"/>
</dbReference>
<name>A0A9E7UMN8_METWO</name>
<protein>
    <submittedName>
        <fullName evidence="2">DUF429 domain-containing protein</fullName>
    </submittedName>
</protein>
<evidence type="ECO:0000313" key="2">
    <source>
        <dbReference type="EMBL" id="UXH31478.1"/>
    </source>
</evidence>
<proteinExistence type="predicted"/>
<keyword evidence="3" id="KW-1185">Reference proteome</keyword>